<dbReference type="Proteomes" id="UP000001861">
    <property type="component" value="Unassembled WGS sequence"/>
</dbReference>
<dbReference type="EMBL" id="AACS02000002">
    <property type="protein sequence ID" value="EAU88211.2"/>
    <property type="molecule type" value="Genomic_DNA"/>
</dbReference>
<gene>
    <name evidence="1" type="ORF">CC1G_03883</name>
</gene>
<reference evidence="1 2" key="1">
    <citation type="journal article" date="2010" name="Proc. Natl. Acad. Sci. U.S.A.">
        <title>Insights into evolution of multicellular fungi from the assembled chromosomes of the mushroom Coprinopsis cinerea (Coprinus cinereus).</title>
        <authorList>
            <person name="Stajich J.E."/>
            <person name="Wilke S.K."/>
            <person name="Ahren D."/>
            <person name="Au C.H."/>
            <person name="Birren B.W."/>
            <person name="Borodovsky M."/>
            <person name="Burns C."/>
            <person name="Canback B."/>
            <person name="Casselton L.A."/>
            <person name="Cheng C.K."/>
            <person name="Deng J."/>
            <person name="Dietrich F.S."/>
            <person name="Fargo D.C."/>
            <person name="Farman M.L."/>
            <person name="Gathman A.C."/>
            <person name="Goldberg J."/>
            <person name="Guigo R."/>
            <person name="Hoegger P.J."/>
            <person name="Hooker J.B."/>
            <person name="Huggins A."/>
            <person name="James T.Y."/>
            <person name="Kamada T."/>
            <person name="Kilaru S."/>
            <person name="Kodira C."/>
            <person name="Kues U."/>
            <person name="Kupfer D."/>
            <person name="Kwan H.S."/>
            <person name="Lomsadze A."/>
            <person name="Li W."/>
            <person name="Lilly W.W."/>
            <person name="Ma L.J."/>
            <person name="Mackey A.J."/>
            <person name="Manning G."/>
            <person name="Martin F."/>
            <person name="Muraguchi H."/>
            <person name="Natvig D.O."/>
            <person name="Palmerini H."/>
            <person name="Ramesh M.A."/>
            <person name="Rehmeyer C.J."/>
            <person name="Roe B.A."/>
            <person name="Shenoy N."/>
            <person name="Stanke M."/>
            <person name="Ter-Hovhannisyan V."/>
            <person name="Tunlid A."/>
            <person name="Velagapudi R."/>
            <person name="Vision T.J."/>
            <person name="Zeng Q."/>
            <person name="Zolan M.E."/>
            <person name="Pukkila P.J."/>
        </authorList>
    </citation>
    <scope>NUCLEOTIDE SEQUENCE [LARGE SCALE GENOMIC DNA]</scope>
    <source>
        <strain evidence="2">Okayama-7 / 130 / ATCC MYA-4618 / FGSC 9003</strain>
    </source>
</reference>
<dbReference type="AlphaFoldDB" id="A8NH31"/>
<dbReference type="RefSeq" id="XP_001833666.2">
    <property type="nucleotide sequence ID" value="XM_001833614.2"/>
</dbReference>
<organism evidence="1 2">
    <name type="scientific">Coprinopsis cinerea (strain Okayama-7 / 130 / ATCC MYA-4618 / FGSC 9003)</name>
    <name type="common">Inky cap fungus</name>
    <name type="synonym">Hormographiella aspergillata</name>
    <dbReference type="NCBI Taxonomy" id="240176"/>
    <lineage>
        <taxon>Eukaryota</taxon>
        <taxon>Fungi</taxon>
        <taxon>Dikarya</taxon>
        <taxon>Basidiomycota</taxon>
        <taxon>Agaricomycotina</taxon>
        <taxon>Agaricomycetes</taxon>
        <taxon>Agaricomycetidae</taxon>
        <taxon>Agaricales</taxon>
        <taxon>Agaricineae</taxon>
        <taxon>Psathyrellaceae</taxon>
        <taxon>Coprinopsis</taxon>
    </lineage>
</organism>
<proteinExistence type="predicted"/>
<dbReference type="KEGG" id="cci:CC1G_03883"/>
<sequence length="364" mass="42606">MLKGILRLFKRKRARPTKFARSIMQYSPSPCRMVSNPGSFRRLPQHAVNVPPLPTPPSQPFVLTEFDTTTSLPQLECEVPLEIYMRIFQIAAEESQSSYRNLLLTSKAIYSLVHMIYLPCTIRLQTEKDAREFHRILLEKEGYGTKIRHLWMTGTSISPIVYQHHSPRKDVTSYQVLQQDIVERTNNLETLACPFHVFFAMCVQTEPPLPSTSLPTRASRYPYLKELTILDQSNHFDLSRFSLPKQITHLAFLDHPSNSRHENPTLPQISSYFPSVEYLSLEIWMRDPFSELVRCKEIGRAMLEFKYPRKRLTLTSMHQSDLYREYGAKENGSFILRIGRMEYYQWWEDRTRGIGLDGIWERPA</sequence>
<accession>A8NH31</accession>
<dbReference type="InParanoid" id="A8NH31"/>
<dbReference type="GeneID" id="6010164"/>
<comment type="caution">
    <text evidence="1">The sequence shown here is derived from an EMBL/GenBank/DDBJ whole genome shotgun (WGS) entry which is preliminary data.</text>
</comment>
<evidence type="ECO:0000313" key="2">
    <source>
        <dbReference type="Proteomes" id="UP000001861"/>
    </source>
</evidence>
<dbReference type="VEuPathDB" id="FungiDB:CC1G_03883"/>
<dbReference type="HOGENOM" id="CLU_760794_0_0_1"/>
<evidence type="ECO:0000313" key="1">
    <source>
        <dbReference type="EMBL" id="EAU88211.2"/>
    </source>
</evidence>
<name>A8NH31_COPC7</name>
<keyword evidence="2" id="KW-1185">Reference proteome</keyword>
<protein>
    <submittedName>
        <fullName evidence="1">Uncharacterized protein</fullName>
    </submittedName>
</protein>